<keyword evidence="5" id="KW-0547">Nucleotide-binding</keyword>
<keyword evidence="6" id="KW-0658">Purine biosynthesis</keyword>
<dbReference type="PANTHER" id="PTHR11846:SF0">
    <property type="entry name" value="ADENYLOSUCCINATE SYNTHETASE"/>
    <property type="match status" value="1"/>
</dbReference>
<gene>
    <name evidence="9" type="ORF">METZ01_LOCUS3323</name>
</gene>
<accession>A0A381N7Q5</accession>
<dbReference type="Gene3D" id="3.40.440.10">
    <property type="entry name" value="Adenylosuccinate Synthetase, subunit A, domain 1"/>
    <property type="match status" value="1"/>
</dbReference>
<dbReference type="SMART" id="SM00788">
    <property type="entry name" value="Adenylsucc_synt"/>
    <property type="match status" value="1"/>
</dbReference>
<dbReference type="PANTHER" id="PTHR11846">
    <property type="entry name" value="ADENYLOSUCCINATE SYNTHETASE"/>
    <property type="match status" value="1"/>
</dbReference>
<dbReference type="InterPro" id="IPR001114">
    <property type="entry name" value="Adenylosuccinate_synthetase"/>
</dbReference>
<dbReference type="HAMAP" id="MF_00011">
    <property type="entry name" value="Adenylosucc_synth"/>
    <property type="match status" value="1"/>
</dbReference>
<dbReference type="InterPro" id="IPR042109">
    <property type="entry name" value="Adenylosuccinate_synth_dom1"/>
</dbReference>
<dbReference type="EMBL" id="UINC01000172">
    <property type="protein sequence ID" value="SUZ50469.1"/>
    <property type="molecule type" value="Genomic_DNA"/>
</dbReference>
<sequence>MACVIIVGTQWGDEGKGKIVDLLTERADAVVRYQGGNNAGHTVMFGDKTFVTHLVPSGILRKTTSVLGNGVVIDLAELIKEIEELEQMGIAVQNHLHISDRAQLVMPWHKTFDRLGEEQKGKNKIGTTGRGIGPAYKDKIGRSGIRVGDLLDLEHFRSRLEVLVGENNQLLEHLYKSAETPFSAEQIFAEFTAYLNKLKPYICDTPLLVNQLVEQGKNILFEGAQGTFLDVDHGTYPFVTSSNTLAGGACAGAGIGPTRITDVLGIVKAYTTRVGSGPFPTELFDKDGELLQSEGQEFGATTGRPRRCGWFDALLVRQAVRLNGVTGMAIMKLDVLDKFETLKIAVAYRLADGELTEDLPRSLENVTPVYEEMPGWNCKTAGITDYDQLPPEMLAYLERLSELVGAPVSIISTGPKREESIVLNPDQLWL</sequence>
<organism evidence="9">
    <name type="scientific">marine metagenome</name>
    <dbReference type="NCBI Taxonomy" id="408172"/>
    <lineage>
        <taxon>unclassified sequences</taxon>
        <taxon>metagenomes</taxon>
        <taxon>ecological metagenomes</taxon>
    </lineage>
</organism>
<name>A0A381N7Q5_9ZZZZ</name>
<evidence type="ECO:0000256" key="6">
    <source>
        <dbReference type="ARBA" id="ARBA00022755"/>
    </source>
</evidence>
<dbReference type="SUPFAM" id="SSF52540">
    <property type="entry name" value="P-loop containing nucleoside triphosphate hydrolases"/>
    <property type="match status" value="1"/>
</dbReference>
<dbReference type="GO" id="GO:0005737">
    <property type="term" value="C:cytoplasm"/>
    <property type="evidence" value="ECO:0007669"/>
    <property type="project" value="TreeGrafter"/>
</dbReference>
<dbReference type="NCBIfam" id="TIGR00184">
    <property type="entry name" value="purA"/>
    <property type="match status" value="1"/>
</dbReference>
<evidence type="ECO:0000256" key="4">
    <source>
        <dbReference type="ARBA" id="ARBA00022723"/>
    </source>
</evidence>
<dbReference type="GO" id="GO:0046040">
    <property type="term" value="P:IMP metabolic process"/>
    <property type="evidence" value="ECO:0007669"/>
    <property type="project" value="TreeGrafter"/>
</dbReference>
<dbReference type="Pfam" id="PF00709">
    <property type="entry name" value="Adenylsucc_synt"/>
    <property type="match status" value="1"/>
</dbReference>
<dbReference type="InterPro" id="IPR027417">
    <property type="entry name" value="P-loop_NTPase"/>
</dbReference>
<dbReference type="CDD" id="cd03108">
    <property type="entry name" value="AdSS"/>
    <property type="match status" value="1"/>
</dbReference>
<dbReference type="GO" id="GO:0004019">
    <property type="term" value="F:adenylosuccinate synthase activity"/>
    <property type="evidence" value="ECO:0007669"/>
    <property type="project" value="InterPro"/>
</dbReference>
<dbReference type="InterPro" id="IPR018220">
    <property type="entry name" value="Adenylosuccin_syn_GTP-bd"/>
</dbReference>
<proteinExistence type="inferred from homology"/>
<evidence type="ECO:0000256" key="7">
    <source>
        <dbReference type="ARBA" id="ARBA00022842"/>
    </source>
</evidence>
<evidence type="ECO:0000256" key="3">
    <source>
        <dbReference type="ARBA" id="ARBA00022598"/>
    </source>
</evidence>
<dbReference type="PROSITE" id="PS01266">
    <property type="entry name" value="ADENYLOSUCCIN_SYN_1"/>
    <property type="match status" value="1"/>
</dbReference>
<dbReference type="NCBIfam" id="NF002223">
    <property type="entry name" value="PRK01117.1"/>
    <property type="match status" value="1"/>
</dbReference>
<dbReference type="FunFam" id="1.10.300.10:FF:000001">
    <property type="entry name" value="Adenylosuccinate synthetase"/>
    <property type="match status" value="1"/>
</dbReference>
<comment type="subunit">
    <text evidence="2">Homodimer.</text>
</comment>
<keyword evidence="7" id="KW-0460">Magnesium</keyword>
<dbReference type="FunFam" id="3.90.170.10:FF:000001">
    <property type="entry name" value="Adenylosuccinate synthetase"/>
    <property type="match status" value="1"/>
</dbReference>
<reference evidence="9" key="1">
    <citation type="submission" date="2018-05" db="EMBL/GenBank/DDBJ databases">
        <authorList>
            <person name="Lanie J.A."/>
            <person name="Ng W.-L."/>
            <person name="Kazmierczak K.M."/>
            <person name="Andrzejewski T.M."/>
            <person name="Davidsen T.M."/>
            <person name="Wayne K.J."/>
            <person name="Tettelin H."/>
            <person name="Glass J.I."/>
            <person name="Rusch D."/>
            <person name="Podicherti R."/>
            <person name="Tsui H.-C.T."/>
            <person name="Winkler M.E."/>
        </authorList>
    </citation>
    <scope>NUCLEOTIDE SEQUENCE</scope>
</reference>
<dbReference type="GO" id="GO:0046872">
    <property type="term" value="F:metal ion binding"/>
    <property type="evidence" value="ECO:0007669"/>
    <property type="project" value="UniProtKB-KW"/>
</dbReference>
<dbReference type="AlphaFoldDB" id="A0A381N7Q5"/>
<dbReference type="InterPro" id="IPR033128">
    <property type="entry name" value="Adenylosuccin_syn_Lys_AS"/>
</dbReference>
<dbReference type="InterPro" id="IPR042110">
    <property type="entry name" value="Adenylosuccinate_synth_dom2"/>
</dbReference>
<comment type="cofactor">
    <cofactor evidence="1">
        <name>Mg(2+)</name>
        <dbReference type="ChEBI" id="CHEBI:18420"/>
    </cofactor>
</comment>
<keyword evidence="8" id="KW-0342">GTP-binding</keyword>
<protein>
    <recommendedName>
        <fullName evidence="10">Adenylosuccinate synthetase</fullName>
    </recommendedName>
</protein>
<dbReference type="InterPro" id="IPR042111">
    <property type="entry name" value="Adenylosuccinate_synth_dom3"/>
</dbReference>
<dbReference type="Gene3D" id="3.90.170.10">
    <property type="entry name" value="Adenylosuccinate Synthetase, subunit A, domain 3"/>
    <property type="match status" value="1"/>
</dbReference>
<dbReference type="Gene3D" id="1.10.300.10">
    <property type="entry name" value="Adenylosuccinate Synthetase, subunit A, domain 2"/>
    <property type="match status" value="1"/>
</dbReference>
<evidence type="ECO:0008006" key="10">
    <source>
        <dbReference type="Google" id="ProtNLM"/>
    </source>
</evidence>
<evidence type="ECO:0000256" key="1">
    <source>
        <dbReference type="ARBA" id="ARBA00001946"/>
    </source>
</evidence>
<dbReference type="PROSITE" id="PS00513">
    <property type="entry name" value="ADENYLOSUCCIN_SYN_2"/>
    <property type="match status" value="1"/>
</dbReference>
<dbReference type="GO" id="GO:0044208">
    <property type="term" value="P:'de novo' AMP biosynthetic process"/>
    <property type="evidence" value="ECO:0007669"/>
    <property type="project" value="TreeGrafter"/>
</dbReference>
<evidence type="ECO:0000256" key="8">
    <source>
        <dbReference type="ARBA" id="ARBA00023134"/>
    </source>
</evidence>
<evidence type="ECO:0000256" key="2">
    <source>
        <dbReference type="ARBA" id="ARBA00011738"/>
    </source>
</evidence>
<evidence type="ECO:0000256" key="5">
    <source>
        <dbReference type="ARBA" id="ARBA00022741"/>
    </source>
</evidence>
<keyword evidence="3" id="KW-0436">Ligase</keyword>
<dbReference type="GO" id="GO:0005525">
    <property type="term" value="F:GTP binding"/>
    <property type="evidence" value="ECO:0007669"/>
    <property type="project" value="UniProtKB-KW"/>
</dbReference>
<keyword evidence="4" id="KW-0479">Metal-binding</keyword>
<evidence type="ECO:0000313" key="9">
    <source>
        <dbReference type="EMBL" id="SUZ50469.1"/>
    </source>
</evidence>